<evidence type="ECO:0000256" key="11">
    <source>
        <dbReference type="SAM" id="SignalP"/>
    </source>
</evidence>
<sequence length="393" mass="40307">MQFKYPLLTGAILGVASLAPAHAAVHLFGVLDLSYETVQTGSGRVTGLAPSGNSSSALGLRGSEDLGAGLAANFWLEGGLNPANGSGPSGSSTNNQTNDVASGGFLFNRRATVSLSSDYGELRLGRDTTPTWQNYGNNDPFNGNGVGTLIASYTGSASANTFLRASNAVGYFLPKMSSGVYGQAMLASGNHGSNAQQDGVDTSGNGRYAGARLGIQRDRFDVAVAYGQTRYAPLTQTLGSNGLAGSGTQGGSTVTRAGEYTDTNLGASYQFDRVKVMTVLAKQTLNDLVQAGNQQSTRAWSLGLQAPFGNTQWLASFSSAKLDGAKAQKLALGAVYNLSKRSAVYTTVARVQNSGGASISASSYGAGALSPVMGSNNVNHSSTGLDVGVRVSF</sequence>
<evidence type="ECO:0000256" key="2">
    <source>
        <dbReference type="ARBA" id="ARBA00011233"/>
    </source>
</evidence>
<dbReference type="InterPro" id="IPR023614">
    <property type="entry name" value="Porin_dom_sf"/>
</dbReference>
<keyword evidence="6 11" id="KW-0732">Signal</keyword>
<keyword evidence="14" id="KW-1185">Reference proteome</keyword>
<feature type="domain" description="Porin" evidence="12">
    <location>
        <begin position="19"/>
        <end position="355"/>
    </location>
</feature>
<keyword evidence="3" id="KW-0813">Transport</keyword>
<evidence type="ECO:0000256" key="4">
    <source>
        <dbReference type="ARBA" id="ARBA00022452"/>
    </source>
</evidence>
<dbReference type="Pfam" id="PF13609">
    <property type="entry name" value="Porin_4"/>
    <property type="match status" value="1"/>
</dbReference>
<evidence type="ECO:0000256" key="10">
    <source>
        <dbReference type="ARBA" id="ARBA00023237"/>
    </source>
</evidence>
<dbReference type="SUPFAM" id="SSF56935">
    <property type="entry name" value="Porins"/>
    <property type="match status" value="1"/>
</dbReference>
<evidence type="ECO:0000256" key="8">
    <source>
        <dbReference type="ARBA" id="ARBA00023114"/>
    </source>
</evidence>
<evidence type="ECO:0000256" key="3">
    <source>
        <dbReference type="ARBA" id="ARBA00022448"/>
    </source>
</evidence>
<comment type="subunit">
    <text evidence="2">Homotrimer.</text>
</comment>
<gene>
    <name evidence="13" type="ORF">PSQ40_08500</name>
</gene>
<evidence type="ECO:0000313" key="13">
    <source>
        <dbReference type="EMBL" id="MDD0838609.1"/>
    </source>
</evidence>
<dbReference type="InterPro" id="IPR033900">
    <property type="entry name" value="Gram_neg_porin_domain"/>
</dbReference>
<evidence type="ECO:0000259" key="12">
    <source>
        <dbReference type="Pfam" id="PF13609"/>
    </source>
</evidence>
<keyword evidence="9" id="KW-0472">Membrane</keyword>
<feature type="chain" id="PRO_5046196450" evidence="11">
    <location>
        <begin position="24"/>
        <end position="393"/>
    </location>
</feature>
<evidence type="ECO:0000256" key="7">
    <source>
        <dbReference type="ARBA" id="ARBA00023065"/>
    </source>
</evidence>
<dbReference type="CDD" id="cd00342">
    <property type="entry name" value="gram_neg_porins"/>
    <property type="match status" value="1"/>
</dbReference>
<dbReference type="PANTHER" id="PTHR34501:SF9">
    <property type="entry name" value="MAJOR OUTER MEMBRANE PROTEIN P.IA"/>
    <property type="match status" value="1"/>
</dbReference>
<keyword evidence="8" id="KW-0626">Porin</keyword>
<evidence type="ECO:0000256" key="5">
    <source>
        <dbReference type="ARBA" id="ARBA00022692"/>
    </source>
</evidence>
<comment type="caution">
    <text evidence="13">The sequence shown here is derived from an EMBL/GenBank/DDBJ whole genome shotgun (WGS) entry which is preliminary data.</text>
</comment>
<organism evidence="13 14">
    <name type="scientific">Curvibacter cyanobacteriorum</name>
    <dbReference type="NCBI Taxonomy" id="3026422"/>
    <lineage>
        <taxon>Bacteria</taxon>
        <taxon>Pseudomonadati</taxon>
        <taxon>Pseudomonadota</taxon>
        <taxon>Betaproteobacteria</taxon>
        <taxon>Burkholderiales</taxon>
        <taxon>Comamonadaceae</taxon>
        <taxon>Curvibacter</taxon>
    </lineage>
</organism>
<comment type="subcellular location">
    <subcellularLocation>
        <location evidence="1">Cell outer membrane</location>
        <topology evidence="1">Multi-pass membrane protein</topology>
    </subcellularLocation>
</comment>
<dbReference type="Proteomes" id="UP001528673">
    <property type="component" value="Unassembled WGS sequence"/>
</dbReference>
<accession>A0ABT5MX21</accession>
<dbReference type="EMBL" id="JAQSIP010000003">
    <property type="protein sequence ID" value="MDD0838609.1"/>
    <property type="molecule type" value="Genomic_DNA"/>
</dbReference>
<reference evidence="13 14" key="1">
    <citation type="submission" date="2023-02" db="EMBL/GenBank/DDBJ databases">
        <title>Bacterial whole genomic sequence of Curvibacter sp. HBC61.</title>
        <authorList>
            <person name="Le V."/>
            <person name="Ko S.-R."/>
            <person name="Ahn C.-Y."/>
            <person name="Oh H.-M."/>
        </authorList>
    </citation>
    <scope>NUCLEOTIDE SEQUENCE [LARGE SCALE GENOMIC DNA]</scope>
    <source>
        <strain evidence="13 14">HBC61</strain>
    </source>
</reference>
<feature type="signal peptide" evidence="11">
    <location>
        <begin position="1"/>
        <end position="23"/>
    </location>
</feature>
<keyword evidence="4" id="KW-1134">Transmembrane beta strand</keyword>
<dbReference type="Gene3D" id="2.40.160.10">
    <property type="entry name" value="Porin"/>
    <property type="match status" value="1"/>
</dbReference>
<name>A0ABT5MX21_9BURK</name>
<evidence type="ECO:0000256" key="1">
    <source>
        <dbReference type="ARBA" id="ARBA00004571"/>
    </source>
</evidence>
<keyword evidence="10" id="KW-0998">Cell outer membrane</keyword>
<dbReference type="PANTHER" id="PTHR34501">
    <property type="entry name" value="PROTEIN YDDL-RELATED"/>
    <property type="match status" value="1"/>
</dbReference>
<evidence type="ECO:0000256" key="9">
    <source>
        <dbReference type="ARBA" id="ARBA00023136"/>
    </source>
</evidence>
<evidence type="ECO:0000256" key="6">
    <source>
        <dbReference type="ARBA" id="ARBA00022729"/>
    </source>
</evidence>
<proteinExistence type="predicted"/>
<keyword evidence="7" id="KW-0406">Ion transport</keyword>
<keyword evidence="5" id="KW-0812">Transmembrane</keyword>
<evidence type="ECO:0000313" key="14">
    <source>
        <dbReference type="Proteomes" id="UP001528673"/>
    </source>
</evidence>
<dbReference type="InterPro" id="IPR050298">
    <property type="entry name" value="Gram-neg_bact_OMP"/>
</dbReference>
<protein>
    <submittedName>
        <fullName evidence="13">Porin</fullName>
    </submittedName>
</protein>
<dbReference type="RefSeq" id="WP_273950584.1">
    <property type="nucleotide sequence ID" value="NZ_JAQSIP010000003.1"/>
</dbReference>